<evidence type="ECO:0000313" key="3">
    <source>
        <dbReference type="EMBL" id="MFD2139663.1"/>
    </source>
</evidence>
<keyword evidence="1" id="KW-0472">Membrane</keyword>
<protein>
    <submittedName>
        <fullName evidence="3">Tripartite tricarboxylate transporter TctB family protein</fullName>
    </submittedName>
</protein>
<keyword evidence="4" id="KW-1185">Reference proteome</keyword>
<dbReference type="InterPro" id="IPR009936">
    <property type="entry name" value="DUF1468"/>
</dbReference>
<organism evidence="3 4">
    <name type="scientific">Ancylobacter oerskovii</name>
    <dbReference type="NCBI Taxonomy" id="459519"/>
    <lineage>
        <taxon>Bacteria</taxon>
        <taxon>Pseudomonadati</taxon>
        <taxon>Pseudomonadota</taxon>
        <taxon>Alphaproteobacteria</taxon>
        <taxon>Hyphomicrobiales</taxon>
        <taxon>Xanthobacteraceae</taxon>
        <taxon>Ancylobacter</taxon>
    </lineage>
</organism>
<feature type="transmembrane region" description="Helical" evidence="1">
    <location>
        <begin position="93"/>
        <end position="121"/>
    </location>
</feature>
<comment type="caution">
    <text evidence="3">The sequence shown here is derived from an EMBL/GenBank/DDBJ whole genome shotgun (WGS) entry which is preliminary data.</text>
</comment>
<dbReference type="EMBL" id="JBHUHD010000001">
    <property type="protein sequence ID" value="MFD2139663.1"/>
    <property type="molecule type" value="Genomic_DNA"/>
</dbReference>
<proteinExistence type="predicted"/>
<feature type="transmembrane region" description="Helical" evidence="1">
    <location>
        <begin position="21"/>
        <end position="43"/>
    </location>
</feature>
<reference evidence="4" key="1">
    <citation type="journal article" date="2019" name="Int. J. Syst. Evol. Microbiol.">
        <title>The Global Catalogue of Microorganisms (GCM) 10K type strain sequencing project: providing services to taxonomists for standard genome sequencing and annotation.</title>
        <authorList>
            <consortium name="The Broad Institute Genomics Platform"/>
            <consortium name="The Broad Institute Genome Sequencing Center for Infectious Disease"/>
            <person name="Wu L."/>
            <person name="Ma J."/>
        </authorList>
    </citation>
    <scope>NUCLEOTIDE SEQUENCE [LARGE SCALE GENOMIC DNA]</scope>
    <source>
        <strain evidence="4">CCM 7435</strain>
    </source>
</reference>
<accession>A0ABW4YU28</accession>
<gene>
    <name evidence="3" type="ORF">ACFSNC_04585</name>
</gene>
<dbReference type="Pfam" id="PF07331">
    <property type="entry name" value="TctB"/>
    <property type="match status" value="1"/>
</dbReference>
<feature type="transmembrane region" description="Helical" evidence="1">
    <location>
        <begin position="55"/>
        <end position="73"/>
    </location>
</feature>
<feature type="domain" description="DUF1468" evidence="2">
    <location>
        <begin position="21"/>
        <end position="156"/>
    </location>
</feature>
<dbReference type="RefSeq" id="WP_213352524.1">
    <property type="nucleotide sequence ID" value="NZ_JAHBGB010000023.1"/>
</dbReference>
<sequence length="166" mass="17971">MSELPHGAGTGPSQRSAEIGVALLTLAFGLIVVYGSYIVGFGWGADGPQAGFFPFYVGLIIAGCSLINLVSGLREDARELFTEWGQLNQVLKVLVPTTIYVALVPFLGIYLPSVLLIALFMKWLGNYNWATTLAVAFGVPAFFYVTLERWFLIPLPKGPIEAMLGL</sequence>
<name>A0ABW4YU28_9HYPH</name>
<evidence type="ECO:0000313" key="4">
    <source>
        <dbReference type="Proteomes" id="UP001597299"/>
    </source>
</evidence>
<keyword evidence="1" id="KW-1133">Transmembrane helix</keyword>
<feature type="transmembrane region" description="Helical" evidence="1">
    <location>
        <begin position="127"/>
        <end position="147"/>
    </location>
</feature>
<evidence type="ECO:0000256" key="1">
    <source>
        <dbReference type="SAM" id="Phobius"/>
    </source>
</evidence>
<dbReference type="Proteomes" id="UP001597299">
    <property type="component" value="Unassembled WGS sequence"/>
</dbReference>
<evidence type="ECO:0000259" key="2">
    <source>
        <dbReference type="Pfam" id="PF07331"/>
    </source>
</evidence>
<keyword evidence="1" id="KW-0812">Transmembrane</keyword>